<dbReference type="EMBL" id="JAGVWF010000032">
    <property type="protein sequence ID" value="MBS3059244.1"/>
    <property type="molecule type" value="Genomic_DNA"/>
</dbReference>
<organism evidence="2 4">
    <name type="scientific">Candidatus Iainarchaeum sp</name>
    <dbReference type="NCBI Taxonomy" id="3101447"/>
    <lineage>
        <taxon>Archaea</taxon>
        <taxon>Candidatus Iainarchaeota</taxon>
        <taxon>Candidatus Iainarchaeia</taxon>
        <taxon>Candidatus Iainarchaeales</taxon>
        <taxon>Candidatus Iainarchaeaceae</taxon>
        <taxon>Candidatus Iainarchaeum</taxon>
    </lineage>
</organism>
<protein>
    <submittedName>
        <fullName evidence="2">Diphthine--ammonia ligase</fullName>
        <ecNumber evidence="2">6.3.1.14</ecNumber>
    </submittedName>
</protein>
<accession>A0A7J4IRY8</accession>
<dbReference type="PANTHER" id="PTHR12196">
    <property type="entry name" value="DOMAIN OF UNKNOWN FUNCTION 71 DUF71 -CONTAINING PROTEIN"/>
    <property type="match status" value="1"/>
</dbReference>
<dbReference type="AlphaFoldDB" id="A0A7J4IRY8"/>
<dbReference type="InterPro" id="IPR014729">
    <property type="entry name" value="Rossmann-like_a/b/a_fold"/>
</dbReference>
<gene>
    <name evidence="2" type="ORF">HA237_02845</name>
    <name evidence="3" type="ORF">J4224_02340</name>
</gene>
<evidence type="ECO:0000259" key="1">
    <source>
        <dbReference type="Pfam" id="PF01902"/>
    </source>
</evidence>
<dbReference type="Proteomes" id="UP000683213">
    <property type="component" value="Unassembled WGS sequence"/>
</dbReference>
<dbReference type="NCBIfam" id="TIGR00290">
    <property type="entry name" value="MJ0570_dom"/>
    <property type="match status" value="1"/>
</dbReference>
<name>A0A7J4IRY8_9ARCH</name>
<dbReference type="Proteomes" id="UP000577419">
    <property type="component" value="Unassembled WGS sequence"/>
</dbReference>
<proteinExistence type="predicted"/>
<dbReference type="Pfam" id="PF01902">
    <property type="entry name" value="Diphthami_syn_2"/>
    <property type="match status" value="1"/>
</dbReference>
<dbReference type="EMBL" id="DUFG01000015">
    <property type="protein sequence ID" value="HIH08283.1"/>
    <property type="molecule type" value="Genomic_DNA"/>
</dbReference>
<reference evidence="3" key="2">
    <citation type="submission" date="2021-03" db="EMBL/GenBank/DDBJ databases">
        <authorList>
            <person name="Jaffe A."/>
        </authorList>
    </citation>
    <scope>NUCLEOTIDE SEQUENCE</scope>
    <source>
        <strain evidence="3">RIFCSPHIGHO2_01_FULL_GW2011_AR10_43_9</strain>
    </source>
</reference>
<sequence>MNVAILFSGGKDSTLAVETALAKGWNISYLLSVKPTRKDCYLFHYATVEHTPKIAEMLGLKHKLVSCSVANAKKEAEIVKRVVEKNPVDAVVLGGTGLQETQIRSIKEALAPIGIKVFASHEGLNHGKVLKGMLEKGYEICITQFASAGFDESMLGLKLTKDNFKEFEEKSRRFGFHIGGEGGYYDTFVLSAPFYKKAFEFAGVQKIVDGANTGHIEAKSIAEKAFVVAKN</sequence>
<dbReference type="SUPFAM" id="SSF52402">
    <property type="entry name" value="Adenine nucleotide alpha hydrolases-like"/>
    <property type="match status" value="1"/>
</dbReference>
<dbReference type="InterPro" id="IPR030662">
    <property type="entry name" value="DPH6/MJ0570"/>
</dbReference>
<dbReference type="PANTHER" id="PTHR12196:SF2">
    <property type="entry name" value="DIPHTHINE--AMMONIA LIGASE"/>
    <property type="match status" value="1"/>
</dbReference>
<dbReference type="EC" id="6.3.1.14" evidence="2"/>
<dbReference type="GO" id="GO:0017178">
    <property type="term" value="F:diphthine-ammonia ligase activity"/>
    <property type="evidence" value="ECO:0007669"/>
    <property type="project" value="UniProtKB-EC"/>
</dbReference>
<evidence type="ECO:0000313" key="3">
    <source>
        <dbReference type="EMBL" id="MBS3059244.1"/>
    </source>
</evidence>
<feature type="domain" description="Diphthamide synthase" evidence="1">
    <location>
        <begin position="1"/>
        <end position="217"/>
    </location>
</feature>
<keyword evidence="2" id="KW-0436">Ligase</keyword>
<evidence type="ECO:0000313" key="4">
    <source>
        <dbReference type="Proteomes" id="UP000577419"/>
    </source>
</evidence>
<reference evidence="3" key="3">
    <citation type="submission" date="2021-05" db="EMBL/GenBank/DDBJ databases">
        <title>Protein family content uncovers lineage relationships and bacterial pathway maintenance mechanisms in DPANN archaea.</title>
        <authorList>
            <person name="Castelle C.J."/>
            <person name="Meheust R."/>
            <person name="Jaffe A.L."/>
            <person name="Seitz K."/>
            <person name="Gong X."/>
            <person name="Baker B.J."/>
            <person name="Banfield J.F."/>
        </authorList>
    </citation>
    <scope>NUCLEOTIDE SEQUENCE</scope>
    <source>
        <strain evidence="3">RIFCSPHIGHO2_01_FULL_GW2011_AR10_43_9</strain>
    </source>
</reference>
<dbReference type="GO" id="GO:0017183">
    <property type="term" value="P:protein histidyl modification to diphthamide"/>
    <property type="evidence" value="ECO:0007669"/>
    <property type="project" value="TreeGrafter"/>
</dbReference>
<evidence type="ECO:0000313" key="2">
    <source>
        <dbReference type="EMBL" id="HIH08283.1"/>
    </source>
</evidence>
<dbReference type="Gene3D" id="3.90.1490.10">
    <property type="entry name" value="putative n-type atp pyrophosphatase, domain 2"/>
    <property type="match status" value="1"/>
</dbReference>
<dbReference type="Gene3D" id="3.40.50.620">
    <property type="entry name" value="HUPs"/>
    <property type="match status" value="1"/>
</dbReference>
<reference evidence="2" key="1">
    <citation type="journal article" date="2020" name="bioRxiv">
        <title>A rank-normalized archaeal taxonomy based on genome phylogeny resolves widespread incomplete and uneven classifications.</title>
        <authorList>
            <person name="Rinke C."/>
            <person name="Chuvochina M."/>
            <person name="Mussig A.J."/>
            <person name="Chaumeil P.-A."/>
            <person name="Waite D.W."/>
            <person name="Whitman W.B."/>
            <person name="Parks D.H."/>
            <person name="Hugenholtz P."/>
        </authorList>
    </citation>
    <scope>NUCLEOTIDE SEQUENCE</scope>
    <source>
        <strain evidence="2">UBA10011</strain>
    </source>
</reference>
<comment type="caution">
    <text evidence="2">The sequence shown here is derived from an EMBL/GenBank/DDBJ whole genome shotgun (WGS) entry which is preliminary data.</text>
</comment>
<dbReference type="InterPro" id="IPR002761">
    <property type="entry name" value="Diphthami_syn_dom"/>
</dbReference>